<keyword evidence="1" id="KW-1133">Transmembrane helix</keyword>
<comment type="caution">
    <text evidence="2">The sequence shown here is derived from an EMBL/GenBank/DDBJ whole genome shotgun (WGS) entry which is preliminary data.</text>
</comment>
<dbReference type="RefSeq" id="WP_189630622.1">
    <property type="nucleotide sequence ID" value="NZ_BNAG01000003.1"/>
</dbReference>
<feature type="transmembrane region" description="Helical" evidence="1">
    <location>
        <begin position="6"/>
        <end position="31"/>
    </location>
</feature>
<proteinExistence type="predicted"/>
<name>A0ABQ3I6G3_9BACT</name>
<keyword evidence="1" id="KW-0812">Transmembrane</keyword>
<reference evidence="3" key="1">
    <citation type="journal article" date="2019" name="Int. J. Syst. Evol. Microbiol.">
        <title>The Global Catalogue of Microorganisms (GCM) 10K type strain sequencing project: providing services to taxonomists for standard genome sequencing and annotation.</title>
        <authorList>
            <consortium name="The Broad Institute Genomics Platform"/>
            <consortium name="The Broad Institute Genome Sequencing Center for Infectious Disease"/>
            <person name="Wu L."/>
            <person name="Ma J."/>
        </authorList>
    </citation>
    <scope>NUCLEOTIDE SEQUENCE [LARGE SCALE GENOMIC DNA]</scope>
    <source>
        <strain evidence="3">CGMCC 1.15111</strain>
    </source>
</reference>
<gene>
    <name evidence="2" type="ORF">GCM10011340_25300</name>
</gene>
<evidence type="ECO:0000313" key="3">
    <source>
        <dbReference type="Proteomes" id="UP000658258"/>
    </source>
</evidence>
<evidence type="ECO:0008006" key="4">
    <source>
        <dbReference type="Google" id="ProtNLM"/>
    </source>
</evidence>
<keyword evidence="3" id="KW-1185">Reference proteome</keyword>
<keyword evidence="1" id="KW-0472">Membrane</keyword>
<protein>
    <recommendedName>
        <fullName evidence="4">Transmembrane protein</fullName>
    </recommendedName>
</protein>
<dbReference type="Proteomes" id="UP000658258">
    <property type="component" value="Unassembled WGS sequence"/>
</dbReference>
<evidence type="ECO:0000256" key="1">
    <source>
        <dbReference type="SAM" id="Phobius"/>
    </source>
</evidence>
<organism evidence="2 3">
    <name type="scientific">Roseivirga thermotolerans</name>
    <dbReference type="NCBI Taxonomy" id="1758176"/>
    <lineage>
        <taxon>Bacteria</taxon>
        <taxon>Pseudomonadati</taxon>
        <taxon>Bacteroidota</taxon>
        <taxon>Cytophagia</taxon>
        <taxon>Cytophagales</taxon>
        <taxon>Roseivirgaceae</taxon>
        <taxon>Roseivirga</taxon>
    </lineage>
</organism>
<evidence type="ECO:0000313" key="2">
    <source>
        <dbReference type="EMBL" id="GHE68464.1"/>
    </source>
</evidence>
<sequence>MKKLTNFILTLVLGITFSMFLPWWAVMLAGFISGAIVRLRKAAVFFVPFLAIALFWIVNAWLLSNPNDFILARKIATLFFLNGNVVLLLLITGLLGGIAAGVAAVFGNQCRLMMGKENR</sequence>
<feature type="transmembrane region" description="Helical" evidence="1">
    <location>
        <begin position="43"/>
        <end position="63"/>
    </location>
</feature>
<feature type="transmembrane region" description="Helical" evidence="1">
    <location>
        <begin position="83"/>
        <end position="106"/>
    </location>
</feature>
<dbReference type="EMBL" id="BNAG01000003">
    <property type="protein sequence ID" value="GHE68464.1"/>
    <property type="molecule type" value="Genomic_DNA"/>
</dbReference>
<accession>A0ABQ3I6G3</accession>